<evidence type="ECO:0000313" key="3">
    <source>
        <dbReference type="Proteomes" id="UP000092600"/>
    </source>
</evidence>
<evidence type="ECO:0000313" key="2">
    <source>
        <dbReference type="EMBL" id="OAY66873.1"/>
    </source>
</evidence>
<feature type="compositionally biased region" description="Basic and acidic residues" evidence="1">
    <location>
        <begin position="108"/>
        <end position="120"/>
    </location>
</feature>
<feature type="region of interest" description="Disordered" evidence="1">
    <location>
        <begin position="106"/>
        <end position="126"/>
    </location>
</feature>
<sequence length="137" mass="15026">MDSFDYVVEEEVEVVVPRIFKEEKPPPAPPTSASVDPHPHPPGDEVAEAAAAGGSGRGWLRDYVDRLASSASSSFNSLRFSGRWSLRYDSGAAPFAGAPPPDSWLWDLEDHPHHPHPPRDEGEESGFSSFYRWLAGV</sequence>
<proteinExistence type="predicted"/>
<evidence type="ECO:0000256" key="1">
    <source>
        <dbReference type="SAM" id="MobiDB-lite"/>
    </source>
</evidence>
<accession>A0A199UQ00</accession>
<dbReference type="EMBL" id="LSRQ01005876">
    <property type="protein sequence ID" value="OAY66873.1"/>
    <property type="molecule type" value="Genomic_DNA"/>
</dbReference>
<feature type="region of interest" description="Disordered" evidence="1">
    <location>
        <begin position="18"/>
        <end position="52"/>
    </location>
</feature>
<organism evidence="2 3">
    <name type="scientific">Ananas comosus</name>
    <name type="common">Pineapple</name>
    <name type="synonym">Ananas ananas</name>
    <dbReference type="NCBI Taxonomy" id="4615"/>
    <lineage>
        <taxon>Eukaryota</taxon>
        <taxon>Viridiplantae</taxon>
        <taxon>Streptophyta</taxon>
        <taxon>Embryophyta</taxon>
        <taxon>Tracheophyta</taxon>
        <taxon>Spermatophyta</taxon>
        <taxon>Magnoliopsida</taxon>
        <taxon>Liliopsida</taxon>
        <taxon>Poales</taxon>
        <taxon>Bromeliaceae</taxon>
        <taxon>Bromelioideae</taxon>
        <taxon>Ananas</taxon>
    </lineage>
</organism>
<dbReference type="Proteomes" id="UP000092600">
    <property type="component" value="Unassembled WGS sequence"/>
</dbReference>
<protein>
    <submittedName>
        <fullName evidence="2">E3 ubiquitin-protein ligase ATL4</fullName>
    </submittedName>
</protein>
<comment type="caution">
    <text evidence="2">The sequence shown here is derived from an EMBL/GenBank/DDBJ whole genome shotgun (WGS) entry which is preliminary data.</text>
</comment>
<gene>
    <name evidence="2" type="ORF">ACMD2_11736</name>
</gene>
<reference evidence="2 3" key="1">
    <citation type="journal article" date="2016" name="DNA Res.">
        <title>The draft genome of MD-2 pineapple using hybrid error correction of long reads.</title>
        <authorList>
            <person name="Redwan R.M."/>
            <person name="Saidin A."/>
            <person name="Kumar S.V."/>
        </authorList>
    </citation>
    <scope>NUCLEOTIDE SEQUENCE [LARGE SCALE GENOMIC DNA]</scope>
    <source>
        <strain evidence="3">cv. MD2</strain>
        <tissue evidence="2">Leaf</tissue>
    </source>
</reference>
<dbReference type="AlphaFoldDB" id="A0A199UQ00"/>
<name>A0A199UQ00_ANACO</name>